<reference evidence="3" key="1">
    <citation type="submission" date="2017-08" db="EMBL/GenBank/DDBJ databases">
        <authorList>
            <person name="Polle J.E."/>
            <person name="Barry K."/>
            <person name="Cushman J."/>
            <person name="Schmutz J."/>
            <person name="Tran D."/>
            <person name="Hathwaick L.T."/>
            <person name="Yim W.C."/>
            <person name="Jenkins J."/>
            <person name="Mckie-Krisberg Z.M."/>
            <person name="Prochnik S."/>
            <person name="Lindquist E."/>
            <person name="Dockter R.B."/>
            <person name="Adam C."/>
            <person name="Molina H."/>
            <person name="Bunkerborg J."/>
            <person name="Jin E."/>
            <person name="Buchheim M."/>
            <person name="Magnuson J."/>
        </authorList>
    </citation>
    <scope>NUCLEOTIDE SEQUENCE</scope>
    <source>
        <strain evidence="3">CCAP 19/18</strain>
    </source>
</reference>
<organism evidence="3 4">
    <name type="scientific">Dunaliella salina</name>
    <name type="common">Green alga</name>
    <name type="synonym">Protococcus salinus</name>
    <dbReference type="NCBI Taxonomy" id="3046"/>
    <lineage>
        <taxon>Eukaryota</taxon>
        <taxon>Viridiplantae</taxon>
        <taxon>Chlorophyta</taxon>
        <taxon>core chlorophytes</taxon>
        <taxon>Chlorophyceae</taxon>
        <taxon>CS clade</taxon>
        <taxon>Chlamydomonadales</taxon>
        <taxon>Dunaliellaceae</taxon>
        <taxon>Dunaliella</taxon>
    </lineage>
</organism>
<dbReference type="SMART" id="SM00320">
    <property type="entry name" value="WD40"/>
    <property type="match status" value="3"/>
</dbReference>
<sequence length="264" mass="29567">LRLPLLSTPLHAGQLQIWDLENTTKPVFDVQAHASIVNQMDGFGGQARGYGAPEIVTCGRDGCVRVWDVRQYDAPVAAFEPADSGNIRDCWRFMNPHSSWARCLLLQVRWEANVQNGVCGVQFDRKDIPMNKFVVCCLEAQFHVFDARTQHPKEGFTSLSEKVTVGSTVWGSAHLPQNREIMMVCSGDGTLYLYKYHYPDQRRIKDHDNHDLGVVGSVELLSNRTVSSQPVCSFDFSPDKEGLFCCAAFDQTLRVGIVTKLNTV</sequence>
<gene>
    <name evidence="3" type="ORF">DUNSADRAFT_15509</name>
</gene>
<accession>A0ABQ7H1S1</accession>
<proteinExistence type="predicted"/>
<dbReference type="InterPro" id="IPR001680">
    <property type="entry name" value="WD40_rpt"/>
</dbReference>
<protein>
    <submittedName>
        <fullName evidence="3">WD40-repeat-containing domain protein</fullName>
    </submittedName>
</protein>
<evidence type="ECO:0000256" key="1">
    <source>
        <dbReference type="ARBA" id="ARBA00022574"/>
    </source>
</evidence>
<dbReference type="InterPro" id="IPR015943">
    <property type="entry name" value="WD40/YVTN_repeat-like_dom_sf"/>
</dbReference>
<dbReference type="SUPFAM" id="SSF50978">
    <property type="entry name" value="WD40 repeat-like"/>
    <property type="match status" value="1"/>
</dbReference>
<dbReference type="Proteomes" id="UP000815325">
    <property type="component" value="Unassembled WGS sequence"/>
</dbReference>
<dbReference type="PANTHER" id="PTHR10971">
    <property type="entry name" value="MRNA EXPORT FACTOR AND BUB3"/>
    <property type="match status" value="1"/>
</dbReference>
<feature type="non-terminal residue" evidence="3">
    <location>
        <position position="1"/>
    </location>
</feature>
<keyword evidence="4" id="KW-1185">Reference proteome</keyword>
<evidence type="ECO:0000256" key="2">
    <source>
        <dbReference type="ARBA" id="ARBA00022737"/>
    </source>
</evidence>
<evidence type="ECO:0000313" key="4">
    <source>
        <dbReference type="Proteomes" id="UP000815325"/>
    </source>
</evidence>
<dbReference type="Pfam" id="PF00400">
    <property type="entry name" value="WD40"/>
    <property type="match status" value="2"/>
</dbReference>
<dbReference type="Gene3D" id="2.130.10.10">
    <property type="entry name" value="YVTN repeat-like/Quinoprotein amine dehydrogenase"/>
    <property type="match status" value="1"/>
</dbReference>
<keyword evidence="2" id="KW-0677">Repeat</keyword>
<comment type="caution">
    <text evidence="3">The sequence shown here is derived from an EMBL/GenBank/DDBJ whole genome shotgun (WGS) entry which is preliminary data.</text>
</comment>
<keyword evidence="1" id="KW-0853">WD repeat</keyword>
<name>A0ABQ7H1S1_DUNSA</name>
<dbReference type="EMBL" id="MU069503">
    <property type="protein sequence ID" value="KAF5840799.1"/>
    <property type="molecule type" value="Genomic_DNA"/>
</dbReference>
<evidence type="ECO:0000313" key="3">
    <source>
        <dbReference type="EMBL" id="KAF5840799.1"/>
    </source>
</evidence>
<dbReference type="InterPro" id="IPR036322">
    <property type="entry name" value="WD40_repeat_dom_sf"/>
</dbReference>